<reference evidence="2 3" key="1">
    <citation type="submission" date="2011-08" db="EMBL/GenBank/DDBJ databases">
        <authorList>
            <person name="Liu Z.J."/>
            <person name="Shi F.L."/>
            <person name="Lu J.Q."/>
            <person name="Li M."/>
            <person name="Wang Z.L."/>
        </authorList>
    </citation>
    <scope>NUCLEOTIDE SEQUENCE [LARGE SCALE GENOMIC DNA]</scope>
    <source>
        <strain evidence="2 3">USNM 41457</strain>
    </source>
</reference>
<feature type="region of interest" description="Disordered" evidence="1">
    <location>
        <begin position="366"/>
        <end position="407"/>
    </location>
</feature>
<dbReference type="SUPFAM" id="SSF74788">
    <property type="entry name" value="Cullin repeat-like"/>
    <property type="match status" value="1"/>
</dbReference>
<protein>
    <submittedName>
        <fullName evidence="2">Uncharacterized protein</fullName>
    </submittedName>
</protein>
<dbReference type="Gene3D" id="1.20.1310.10">
    <property type="entry name" value="Cullin Repeats"/>
    <property type="match status" value="1"/>
</dbReference>
<evidence type="ECO:0000313" key="3">
    <source>
        <dbReference type="Proteomes" id="UP000003163"/>
    </source>
</evidence>
<sequence>MQKKTDQGNKKYEFDQIRTTIQQILETPDNIDSETFARTYNSVYKYCMTSSNNIEIRGKEIYRILQETVATYAFSHKGMLNCSLISLYSTLTQYRKSIILMQNIFKYLERFYVESSIQRKDSSVMDVKTLMYFYFYREVMEPKCFFLSECFLNELEVVKVCNFKFLKRCLCYFREVLVYADDEIVFKKFLQAFVDKFSVKKVLKKAKKLDEQSLNSVLDKCGCEINRFDGEREKDSEEDVFNIDNKNNIDSINKDVKNNDDVDILEIYNCKNPKKFKNSNHSNDINFENQINLKKEKEKIDFNNNIIEIDKNTRGTNGNKNSIDNNGDRYTLNNIKLNAMNFTNSNNRTKFSEEINSFTPGIHRFLRSNNLNPNLDDNGSKRQKNNPKSTHSSSQNNEFGTVESKTDEKIPHGFGKMCKILKRRIDVVNAVFDPEYKQEVTDKLIGKLRAYSSQLILYTLSEVIENGDTLHLYDFILCLGVKNEFLDGLSLKIDTIFLNLFDSIKNDTKDNRENQEDNGEKENAIAKNTFFKLNNASKIVLLDKCDEHGVSSDMQSNLQNNNLNLPANLTTPDQSTILNIQSNSTNSISNIQSQLVNNFKDKKHTIKLDVAILDKNNIFSHQTKTSFLDNKLLSEEGKILLKNEIYHNIYAFLYNLHLHIEFCFRNDSEIKETVIRIARKNKIQKLEKFYICKINDLFTQNDKNKIERNSDTKIKNFTQFDNSDSSNTKTDKAKEENDSSTNKEKKDKKSCKNRLLPTIEKEIKYLAEMFDYFDNDDKVMEKMLLDLKTRLLLSKTHIPHEKIFLDTLNQQKFVDFISKARKCIADMENCYIICLNKNSRMMFPLHVSNYTNDVVKLLHNQSVDLDDLENLNNRILSLIFEDNYKNIDKNENKNKSMSYGVHVSTENVYNPDSNINDVNPHIFIPQNLYHNSINEQLSNQLNLHNSSTQLSNQVDLFYNNSDNENNIIPYSEQNIDPFNENNINIYNEQNFNPYNENFMQNAEINISDLENQYLSNAYANRPINNPILMHQFNNPETYHLTQNTYYDKTIDISSSSLESSEKNIKKYNTTTLERENTTNIHNYTILASCKVLTKVFWKINPQTITLPPDLNSIKEKIEYQLKLEKKNSKVDFNYEMSPVFLSINSYTMKITTKMYSILRFIDNNDGLSLKNLNSLNNCNCLDDVIILLNENILLIEDFTSQKIVESNSVYDKNPNNYFSIKNNNNSININNIEQNYEHCSKTDIKIHETDNNNNISSFNVNEDTILIINEKYNNGNKDLFVFKLPFQTKHNVSERNVHF</sequence>
<dbReference type="EMBL" id="AFBI03000048">
    <property type="protein sequence ID" value="EJW03023.1"/>
    <property type="molecule type" value="Genomic_DNA"/>
</dbReference>
<accession>J8ZTL9</accession>
<evidence type="ECO:0000256" key="1">
    <source>
        <dbReference type="SAM" id="MobiDB-lite"/>
    </source>
</evidence>
<feature type="compositionally biased region" description="Basic and acidic residues" evidence="1">
    <location>
        <begin position="729"/>
        <end position="747"/>
    </location>
</feature>
<dbReference type="Proteomes" id="UP000003163">
    <property type="component" value="Unassembled WGS sequence"/>
</dbReference>
<name>J8ZTL9_EDHAE</name>
<dbReference type="InterPro" id="IPR016159">
    <property type="entry name" value="Cullin_repeat-like_dom_sf"/>
</dbReference>
<evidence type="ECO:0000313" key="2">
    <source>
        <dbReference type="EMBL" id="EJW03023.1"/>
    </source>
</evidence>
<comment type="caution">
    <text evidence="2">The sequence shown here is derived from an EMBL/GenBank/DDBJ whole genome shotgun (WGS) entry which is preliminary data.</text>
</comment>
<feature type="region of interest" description="Disordered" evidence="1">
    <location>
        <begin position="717"/>
        <end position="749"/>
    </location>
</feature>
<dbReference type="InterPro" id="IPR036317">
    <property type="entry name" value="Cullin_homology_sf"/>
</dbReference>
<organism evidence="2 3">
    <name type="scientific">Edhazardia aedis (strain USNM 41457)</name>
    <name type="common">Microsporidian parasite</name>
    <dbReference type="NCBI Taxonomy" id="1003232"/>
    <lineage>
        <taxon>Eukaryota</taxon>
        <taxon>Fungi</taxon>
        <taxon>Fungi incertae sedis</taxon>
        <taxon>Microsporidia</taxon>
        <taxon>Edhazardia</taxon>
    </lineage>
</organism>
<dbReference type="SUPFAM" id="SSF75632">
    <property type="entry name" value="Cullin homology domain"/>
    <property type="match status" value="1"/>
</dbReference>
<dbReference type="InParanoid" id="J8ZTL9"/>
<proteinExistence type="predicted"/>
<feature type="compositionally biased region" description="Polar residues" evidence="1">
    <location>
        <begin position="386"/>
        <end position="399"/>
    </location>
</feature>
<dbReference type="VEuPathDB" id="MicrosporidiaDB:EDEG_02605"/>
<dbReference type="OrthoDB" id="2196131at2759"/>
<feature type="compositionally biased region" description="Polar residues" evidence="1">
    <location>
        <begin position="717"/>
        <end position="728"/>
    </location>
</feature>
<dbReference type="HOGENOM" id="CLU_261607_0_0_1"/>
<reference evidence="3" key="2">
    <citation type="submission" date="2015-07" db="EMBL/GenBank/DDBJ databases">
        <title>Contrasting host-pathogen interactions and genome evolution in two generalist and specialist microsporidian pathogens of mosquitoes.</title>
        <authorList>
            <consortium name="The Broad Institute Genomics Platform"/>
            <consortium name="The Broad Institute Genome Sequencing Center for Infectious Disease"/>
            <person name="Cuomo C.A."/>
            <person name="Sanscrainte N.D."/>
            <person name="Goldberg J.M."/>
            <person name="Heiman D."/>
            <person name="Young S."/>
            <person name="Zeng Q."/>
            <person name="Becnel J.J."/>
            <person name="Birren B.W."/>
        </authorList>
    </citation>
    <scope>NUCLEOTIDE SEQUENCE [LARGE SCALE GENOMIC DNA]</scope>
    <source>
        <strain evidence="3">USNM 41457</strain>
    </source>
</reference>
<keyword evidence="3" id="KW-1185">Reference proteome</keyword>
<gene>
    <name evidence="2" type="ORF">EDEG_02605</name>
</gene>
<feature type="compositionally biased region" description="Polar residues" evidence="1">
    <location>
        <begin position="367"/>
        <end position="377"/>
    </location>
</feature>